<evidence type="ECO:0000256" key="6">
    <source>
        <dbReference type="SAM" id="Phobius"/>
    </source>
</evidence>
<keyword evidence="8" id="KW-1185">Reference proteome</keyword>
<proteinExistence type="predicted"/>
<evidence type="ECO:0000313" key="7">
    <source>
        <dbReference type="EMBL" id="MDT0572512.1"/>
    </source>
</evidence>
<sequence length="205" mass="21574">MNELLAVAVITVLAVIAPGADFAMVIRNSYLHGRTTGLLSATGVAAGVLVHVTYTMLGVGLLIASSTFLFTVIKLVGAAYLVHIGVRTFRTRDEIEVDLAEPAATVTPLAALRSGFLTNVLNPKTTLFVVSTFAQVVGPGTPVVQQAGYGLFMALAHLLWFGVVAVFFSHDRMRAVMLRGQKVLNRAIGSVLAGLGISLAFAPSH</sequence>
<feature type="transmembrane region" description="Helical" evidence="6">
    <location>
        <begin position="183"/>
        <end position="202"/>
    </location>
</feature>
<dbReference type="EMBL" id="JAVRFJ010000039">
    <property type="protein sequence ID" value="MDT0572512.1"/>
    <property type="molecule type" value="Genomic_DNA"/>
</dbReference>
<evidence type="ECO:0000256" key="4">
    <source>
        <dbReference type="ARBA" id="ARBA00022989"/>
    </source>
</evidence>
<feature type="transmembrane region" description="Helical" evidence="6">
    <location>
        <begin position="61"/>
        <end position="82"/>
    </location>
</feature>
<evidence type="ECO:0000256" key="3">
    <source>
        <dbReference type="ARBA" id="ARBA00022692"/>
    </source>
</evidence>
<evidence type="ECO:0000313" key="8">
    <source>
        <dbReference type="Proteomes" id="UP001180737"/>
    </source>
</evidence>
<keyword evidence="5 6" id="KW-0472">Membrane</keyword>
<protein>
    <submittedName>
        <fullName evidence="7">LysE family transporter</fullName>
    </submittedName>
</protein>
<reference evidence="7" key="1">
    <citation type="submission" date="2024-05" db="EMBL/GenBank/DDBJ databases">
        <title>30 novel species of actinomycetes from the DSMZ collection.</title>
        <authorList>
            <person name="Nouioui I."/>
        </authorList>
    </citation>
    <scope>NUCLEOTIDE SEQUENCE</scope>
    <source>
        <strain evidence="7">DSM 3412</strain>
    </source>
</reference>
<feature type="transmembrane region" description="Helical" evidence="6">
    <location>
        <begin position="35"/>
        <end position="54"/>
    </location>
</feature>
<evidence type="ECO:0000256" key="5">
    <source>
        <dbReference type="ARBA" id="ARBA00023136"/>
    </source>
</evidence>
<dbReference type="PANTHER" id="PTHR30086:SF21">
    <property type="entry name" value="TRANSPORT PROTEIN"/>
    <property type="match status" value="1"/>
</dbReference>
<gene>
    <name evidence="7" type="ORF">RM704_34485</name>
</gene>
<dbReference type="PIRSF" id="PIRSF006324">
    <property type="entry name" value="LeuE"/>
    <property type="match status" value="1"/>
</dbReference>
<dbReference type="InterPro" id="IPR001123">
    <property type="entry name" value="LeuE-type"/>
</dbReference>
<keyword evidence="2" id="KW-1003">Cell membrane</keyword>
<feature type="transmembrane region" description="Helical" evidence="6">
    <location>
        <begin position="149"/>
        <end position="171"/>
    </location>
</feature>
<dbReference type="Pfam" id="PF01810">
    <property type="entry name" value="LysE"/>
    <property type="match status" value="1"/>
</dbReference>
<organism evidence="7 8">
    <name type="scientific">Streptomyces gottesmaniae</name>
    <dbReference type="NCBI Taxonomy" id="3075518"/>
    <lineage>
        <taxon>Bacteria</taxon>
        <taxon>Bacillati</taxon>
        <taxon>Actinomycetota</taxon>
        <taxon>Actinomycetes</taxon>
        <taxon>Kitasatosporales</taxon>
        <taxon>Streptomycetaceae</taxon>
        <taxon>Streptomyces</taxon>
    </lineage>
</organism>
<comment type="subcellular location">
    <subcellularLocation>
        <location evidence="1">Cell membrane</location>
        <topology evidence="1">Multi-pass membrane protein</topology>
    </subcellularLocation>
</comment>
<dbReference type="RefSeq" id="WP_033527264.1">
    <property type="nucleotide sequence ID" value="NZ_JAVRFJ010000039.1"/>
</dbReference>
<comment type="caution">
    <text evidence="7">The sequence shown here is derived from an EMBL/GenBank/DDBJ whole genome shotgun (WGS) entry which is preliminary data.</text>
</comment>
<keyword evidence="4 6" id="KW-1133">Transmembrane helix</keyword>
<dbReference type="PANTHER" id="PTHR30086">
    <property type="entry name" value="ARGININE EXPORTER PROTEIN ARGO"/>
    <property type="match status" value="1"/>
</dbReference>
<evidence type="ECO:0000256" key="2">
    <source>
        <dbReference type="ARBA" id="ARBA00022475"/>
    </source>
</evidence>
<accession>A0ABU2Z7G3</accession>
<dbReference type="Proteomes" id="UP001180737">
    <property type="component" value="Unassembled WGS sequence"/>
</dbReference>
<evidence type="ECO:0000256" key="1">
    <source>
        <dbReference type="ARBA" id="ARBA00004651"/>
    </source>
</evidence>
<keyword evidence="3 6" id="KW-0812">Transmembrane</keyword>
<name>A0ABU2Z7G3_9ACTN</name>